<accession>A0A9Q8ZEI0</accession>
<keyword evidence="6" id="KW-0547">Nucleotide-binding</keyword>
<dbReference type="GO" id="GO:0005938">
    <property type="term" value="C:cell cortex"/>
    <property type="evidence" value="ECO:0007669"/>
    <property type="project" value="UniProtKB-ARBA"/>
</dbReference>
<dbReference type="InterPro" id="IPR011009">
    <property type="entry name" value="Kinase-like_dom_sf"/>
</dbReference>
<gene>
    <name evidence="13" type="ORF">yc1106_08483</name>
</gene>
<evidence type="ECO:0000256" key="5">
    <source>
        <dbReference type="ARBA" id="ARBA00022679"/>
    </source>
</evidence>
<feature type="region of interest" description="Disordered" evidence="11">
    <location>
        <begin position="1005"/>
        <end position="1046"/>
    </location>
</feature>
<keyword evidence="7" id="KW-0418">Kinase</keyword>
<dbReference type="InterPro" id="IPR000719">
    <property type="entry name" value="Prot_kinase_dom"/>
</dbReference>
<evidence type="ECO:0000259" key="12">
    <source>
        <dbReference type="PROSITE" id="PS50011"/>
    </source>
</evidence>
<dbReference type="VEuPathDB" id="FungiDB:yc1106_08483"/>
<sequence>MDSLYHGRPPSGRQVLEDRTNRANGDPHTQHQTKPVNGYMPNPRPQQLPQNESRVPNGSSAVCQELPSPENKHLSVVQGCEQPSPHSKRDSAISDVSTNDSNSSRRRKTYVGPWQLGQTIGRGGCSRVRLVRHSVTGQRGAAKIILKATAEKIRALSLANLIKSAEKDPDFGKSIPFGLEREICIMKLLDHPNIVRLYDVWENRDEIYIIMEHVEGGELFGYIHKQGGLAELHAVHIFRQMVAALIYCHRINIHHRDLKPENILLDRDNMTVKLVDFGMAALQPVGTQLTTPCGSPHYAAPEVIKSTAYDGAKADVWSCGVVLFVLLTGTPPFNYSGKDRDLKHLFRDITEARYIMPDTISREAKDLIRRILIPDPEHRISLYEIWDHPFLRKYQQELNFLGESAELNYWTGPSPVIADWTPLNRGTIDRDILRCLRTLWHSEREEDLIQKLICREPNQEKFFYAAIRKHHTDQLENYQPSSYHAVTYSNSDYHHTTCYAFANSDVEELPPDRPKRTESAYSILNNEHLHSKHTLYESPPSEASYDPYRASRQPMIPTPKGTPVNPKVRVYRGNSDRPRPITALGHRTGSSLRLQALRNHSKRSSGLPYGSSLRSSHSQRSTSFQRHLVSRSSLASSHWSSSPPVIARSGGAYKRGVSFAHLHKHRPSAATTSSWQTEVDSCDDHNSYRPIATHESATRVGIDSSDTRSSARAGREIPQLNVKKSDSPTKYIQGEARKVSMELGKVMEEAFNRYSVSPSIQQDADVSLHASQYDTPQTSFSNTHKSGGSAFITPPAANVLRSERPLPPIPVETPNSFVQRRLAETRAEIAQRFKEDGSAERYYDMLENLERMMAPVDNGDRRIFSAPAKSPGHEPLHVIPEEGKSEHGDGLENSFPRHRIPTDPVRSLDHRVAPESQQTIRLVDNSSPYIAPLNIRKRSGASSGPAKPIEEPSIAPWPILDGTLTALPRIHVQNDSLVERTEREVSAPEKQYNVIKKKKSWFRRDTDDEKKKKDEDKEKQVKKKQSNGLLRIAGGWHGSGDPNGPRPLVETNNARFIPEQSDENSDDEFPMRNAHPGPSKGVDAFRKGFLALFGKKPREERTNNVMKLGQLNDSVLSLLSDFDFEPENINDGLRAGPPEMQVNWLSRFLHIKPASAVLCLRVGRGKVRQDFARLLRDWQRFGVEDVSVNRASNSINARIDKQNRKYIHTSYASFVFSEWRLRNWQFEVELLKPKFVLRCLSIKPVFFVIELFTVLEHGCRANLCLARFTQTRGAASSFQKIFDTIEDVCRARGMLVEDEERKASMMGALG</sequence>
<feature type="compositionally biased region" description="Basic and acidic residues" evidence="11">
    <location>
        <begin position="1005"/>
        <end position="1019"/>
    </location>
</feature>
<dbReference type="EMBL" id="CP089279">
    <property type="protein sequence ID" value="USP81209.1"/>
    <property type="molecule type" value="Genomic_DNA"/>
</dbReference>
<evidence type="ECO:0000256" key="9">
    <source>
        <dbReference type="ARBA" id="ARBA00047899"/>
    </source>
</evidence>
<dbReference type="SUPFAM" id="SSF56112">
    <property type="entry name" value="Protein kinase-like (PK-like)"/>
    <property type="match status" value="1"/>
</dbReference>
<evidence type="ECO:0000256" key="2">
    <source>
        <dbReference type="ARBA" id="ARBA00012513"/>
    </source>
</evidence>
<dbReference type="SMART" id="SM00220">
    <property type="entry name" value="S_TKc"/>
    <property type="match status" value="1"/>
</dbReference>
<evidence type="ECO:0000256" key="6">
    <source>
        <dbReference type="ARBA" id="ARBA00022741"/>
    </source>
</evidence>
<dbReference type="Proteomes" id="UP001056012">
    <property type="component" value="Chromosome 6"/>
</dbReference>
<dbReference type="Pfam" id="PF00069">
    <property type="entry name" value="Pkinase"/>
    <property type="match status" value="1"/>
</dbReference>
<dbReference type="EC" id="2.7.11.1" evidence="2"/>
<evidence type="ECO:0000313" key="14">
    <source>
        <dbReference type="Proteomes" id="UP001056012"/>
    </source>
</evidence>
<dbReference type="Pfam" id="PF16797">
    <property type="entry name" value="Fungal_KA1"/>
    <property type="match status" value="1"/>
</dbReference>
<proteinExistence type="inferred from homology"/>
<keyword evidence="3" id="KW-0723">Serine/threonine-protein kinase</keyword>
<evidence type="ECO:0000256" key="10">
    <source>
        <dbReference type="ARBA" id="ARBA00048679"/>
    </source>
</evidence>
<protein>
    <recommendedName>
        <fullName evidence="2">non-specific serine/threonine protein kinase</fullName>
        <ecNumber evidence="2">2.7.11.1</ecNumber>
    </recommendedName>
</protein>
<evidence type="ECO:0000256" key="8">
    <source>
        <dbReference type="ARBA" id="ARBA00022840"/>
    </source>
</evidence>
<keyword evidence="4" id="KW-0597">Phosphoprotein</keyword>
<feature type="compositionally biased region" description="Polar residues" evidence="11">
    <location>
        <begin position="45"/>
        <end position="62"/>
    </location>
</feature>
<keyword evidence="8" id="KW-0067">ATP-binding</keyword>
<comment type="catalytic activity">
    <reaction evidence="9">
        <text>L-threonyl-[protein] + ATP = O-phospho-L-threonyl-[protein] + ADP + H(+)</text>
        <dbReference type="Rhea" id="RHEA:46608"/>
        <dbReference type="Rhea" id="RHEA-COMP:11060"/>
        <dbReference type="Rhea" id="RHEA-COMP:11605"/>
        <dbReference type="ChEBI" id="CHEBI:15378"/>
        <dbReference type="ChEBI" id="CHEBI:30013"/>
        <dbReference type="ChEBI" id="CHEBI:30616"/>
        <dbReference type="ChEBI" id="CHEBI:61977"/>
        <dbReference type="ChEBI" id="CHEBI:456216"/>
        <dbReference type="EC" id="2.7.11.1"/>
    </reaction>
</comment>
<feature type="region of interest" description="Disordered" evidence="11">
    <location>
        <begin position="554"/>
        <end position="645"/>
    </location>
</feature>
<evidence type="ECO:0000313" key="13">
    <source>
        <dbReference type="EMBL" id="USP81209.1"/>
    </source>
</evidence>
<keyword evidence="14" id="KW-1185">Reference proteome</keyword>
<dbReference type="InterPro" id="IPR043024">
    <property type="entry name" value="KA1_sf_fungal"/>
</dbReference>
<comment type="catalytic activity">
    <reaction evidence="10">
        <text>L-seryl-[protein] + ATP = O-phospho-L-seryl-[protein] + ADP + H(+)</text>
        <dbReference type="Rhea" id="RHEA:17989"/>
        <dbReference type="Rhea" id="RHEA-COMP:9863"/>
        <dbReference type="Rhea" id="RHEA-COMP:11604"/>
        <dbReference type="ChEBI" id="CHEBI:15378"/>
        <dbReference type="ChEBI" id="CHEBI:29999"/>
        <dbReference type="ChEBI" id="CHEBI:30616"/>
        <dbReference type="ChEBI" id="CHEBI:83421"/>
        <dbReference type="ChEBI" id="CHEBI:456216"/>
        <dbReference type="EC" id="2.7.11.1"/>
    </reaction>
</comment>
<evidence type="ECO:0000256" key="3">
    <source>
        <dbReference type="ARBA" id="ARBA00022527"/>
    </source>
</evidence>
<dbReference type="PROSITE" id="PS50011">
    <property type="entry name" value="PROTEIN_KINASE_DOM"/>
    <property type="match status" value="1"/>
</dbReference>
<dbReference type="GO" id="GO:0005524">
    <property type="term" value="F:ATP binding"/>
    <property type="evidence" value="ECO:0007669"/>
    <property type="project" value="UniProtKB-KW"/>
</dbReference>
<evidence type="ECO:0000256" key="11">
    <source>
        <dbReference type="SAM" id="MobiDB-lite"/>
    </source>
</evidence>
<dbReference type="OrthoDB" id="504170at2759"/>
<dbReference type="PANTHER" id="PTHR24346">
    <property type="entry name" value="MAP/MICROTUBULE AFFINITY-REGULATING KINASE"/>
    <property type="match status" value="1"/>
</dbReference>
<dbReference type="Gene3D" id="3.30.310.220">
    <property type="entry name" value="Fungal kinase associated-1 domain"/>
    <property type="match status" value="2"/>
</dbReference>
<dbReference type="GO" id="GO:0035556">
    <property type="term" value="P:intracellular signal transduction"/>
    <property type="evidence" value="ECO:0007669"/>
    <property type="project" value="TreeGrafter"/>
</dbReference>
<dbReference type="Gene3D" id="1.10.510.10">
    <property type="entry name" value="Transferase(Phosphotransferase) domain 1"/>
    <property type="match status" value="1"/>
</dbReference>
<reference evidence="13" key="1">
    <citation type="submission" date="2021-12" db="EMBL/GenBank/DDBJ databases">
        <title>Curvularia clavata genome.</title>
        <authorList>
            <person name="Cao Y."/>
        </authorList>
    </citation>
    <scope>NUCLEOTIDE SEQUENCE</scope>
    <source>
        <strain evidence="13">Yc1106</strain>
    </source>
</reference>
<feature type="compositionally biased region" description="Low complexity" evidence="11">
    <location>
        <begin position="611"/>
        <end position="645"/>
    </location>
</feature>
<dbReference type="InterPro" id="IPR031850">
    <property type="entry name" value="Fungal_KA1_dom"/>
</dbReference>
<name>A0A9Q8ZEI0_CURCL</name>
<evidence type="ECO:0000256" key="1">
    <source>
        <dbReference type="ARBA" id="ARBA00010791"/>
    </source>
</evidence>
<evidence type="ECO:0000256" key="7">
    <source>
        <dbReference type="ARBA" id="ARBA00022777"/>
    </source>
</evidence>
<comment type="similarity">
    <text evidence="1">Belongs to the protein kinase superfamily. CAMK Ser/Thr protein kinase family. NIM1 subfamily.</text>
</comment>
<dbReference type="FunFam" id="1.10.510.10:FF:002176">
    <property type="entry name" value="CAMK family protein kinase"/>
    <property type="match status" value="1"/>
</dbReference>
<feature type="region of interest" description="Disordered" evidence="11">
    <location>
        <begin position="1059"/>
        <end position="1080"/>
    </location>
</feature>
<dbReference type="PANTHER" id="PTHR24346:SF110">
    <property type="entry name" value="NON-SPECIFIC SERINE_THREONINE PROTEIN KINASE"/>
    <property type="match status" value="1"/>
</dbReference>
<organism evidence="13 14">
    <name type="scientific">Curvularia clavata</name>
    <dbReference type="NCBI Taxonomy" id="95742"/>
    <lineage>
        <taxon>Eukaryota</taxon>
        <taxon>Fungi</taxon>
        <taxon>Dikarya</taxon>
        <taxon>Ascomycota</taxon>
        <taxon>Pezizomycotina</taxon>
        <taxon>Dothideomycetes</taxon>
        <taxon>Pleosporomycetidae</taxon>
        <taxon>Pleosporales</taxon>
        <taxon>Pleosporineae</taxon>
        <taxon>Pleosporaceae</taxon>
        <taxon>Curvularia</taxon>
    </lineage>
</organism>
<evidence type="ECO:0000256" key="4">
    <source>
        <dbReference type="ARBA" id="ARBA00022553"/>
    </source>
</evidence>
<dbReference type="PROSITE" id="PS00108">
    <property type="entry name" value="PROTEIN_KINASE_ST"/>
    <property type="match status" value="1"/>
</dbReference>
<feature type="region of interest" description="Disordered" evidence="11">
    <location>
        <begin position="1"/>
        <end position="109"/>
    </location>
</feature>
<dbReference type="InterPro" id="IPR008271">
    <property type="entry name" value="Ser/Thr_kinase_AS"/>
</dbReference>
<dbReference type="GO" id="GO:0004674">
    <property type="term" value="F:protein serine/threonine kinase activity"/>
    <property type="evidence" value="ECO:0007669"/>
    <property type="project" value="UniProtKB-KW"/>
</dbReference>
<feature type="domain" description="Protein kinase" evidence="12">
    <location>
        <begin position="114"/>
        <end position="391"/>
    </location>
</feature>
<keyword evidence="5" id="KW-0808">Transferase</keyword>